<dbReference type="EMBL" id="QZWG01000016">
    <property type="protein sequence ID" value="RZB60835.1"/>
    <property type="molecule type" value="Genomic_DNA"/>
</dbReference>
<keyword evidence="2" id="KW-0723">Serine/threonine-protein kinase</keyword>
<feature type="compositionally biased region" description="Gly residues" evidence="9">
    <location>
        <begin position="47"/>
        <end position="56"/>
    </location>
</feature>
<name>A0A445GHY5_GLYSO</name>
<evidence type="ECO:0000313" key="11">
    <source>
        <dbReference type="EMBL" id="RZB60835.1"/>
    </source>
</evidence>
<evidence type="ECO:0000256" key="2">
    <source>
        <dbReference type="ARBA" id="ARBA00022527"/>
    </source>
</evidence>
<dbReference type="InterPro" id="IPR011992">
    <property type="entry name" value="EF-hand-dom_pair"/>
</dbReference>
<dbReference type="PROSITE" id="PS50222">
    <property type="entry name" value="EF_HAND_2"/>
    <property type="match status" value="1"/>
</dbReference>
<sequence length="242" mass="26693">MGGVARCRGSSSEVVGAVRALRASSRRRLGAAGRGWCRGGGWERRGSGGTQAGLGRVGPTPTADKSRRFPPFPPSRHDRHGYGGRHGAAIPNPPRHRYSVLRKKPDFRRKPWPTISNAAKDFVKKLLVKDPRARLTAAQALSHPWVREGGEALEIPIDISVLSNMRQFVKYSRFKQFALRALASTLNEEELADIKDQFDAIDVDKNGSISLEEMRQVAERERRAVTLYAEGIISSGGMYGFS</sequence>
<reference evidence="11 12" key="1">
    <citation type="submission" date="2018-09" db="EMBL/GenBank/DDBJ databases">
        <title>A high-quality reference genome of wild soybean provides a powerful tool to mine soybean genomes.</title>
        <authorList>
            <person name="Xie M."/>
            <person name="Chung C.Y.L."/>
            <person name="Li M.-W."/>
            <person name="Wong F.-L."/>
            <person name="Chan T.-F."/>
            <person name="Lam H.-M."/>
        </authorList>
    </citation>
    <scope>NUCLEOTIDE SEQUENCE [LARGE SCALE GENOMIC DNA]</scope>
    <source>
        <strain evidence="12">cv. W05</strain>
        <tissue evidence="11">Hypocotyl of etiolated seedlings</tissue>
    </source>
</reference>
<dbReference type="InterPro" id="IPR000719">
    <property type="entry name" value="Prot_kinase_dom"/>
</dbReference>
<gene>
    <name evidence="11" type="ORF">D0Y65_043552</name>
</gene>
<accession>A0A445GHY5</accession>
<evidence type="ECO:0000256" key="8">
    <source>
        <dbReference type="ARBA" id="ARBA00022840"/>
    </source>
</evidence>
<evidence type="ECO:0000256" key="1">
    <source>
        <dbReference type="ARBA" id="ARBA00005354"/>
    </source>
</evidence>
<dbReference type="InterPro" id="IPR011009">
    <property type="entry name" value="Kinase-like_dom_sf"/>
</dbReference>
<dbReference type="InterPro" id="IPR002048">
    <property type="entry name" value="EF_hand_dom"/>
</dbReference>
<dbReference type="Pfam" id="PF00069">
    <property type="entry name" value="Pkinase"/>
    <property type="match status" value="1"/>
</dbReference>
<keyword evidence="7" id="KW-0106">Calcium</keyword>
<keyword evidence="4" id="KW-0808">Transferase</keyword>
<organism evidence="11 12">
    <name type="scientific">Glycine soja</name>
    <name type="common">Wild soybean</name>
    <dbReference type="NCBI Taxonomy" id="3848"/>
    <lineage>
        <taxon>Eukaryota</taxon>
        <taxon>Viridiplantae</taxon>
        <taxon>Streptophyta</taxon>
        <taxon>Embryophyta</taxon>
        <taxon>Tracheophyta</taxon>
        <taxon>Spermatophyta</taxon>
        <taxon>Magnoliopsida</taxon>
        <taxon>eudicotyledons</taxon>
        <taxon>Gunneridae</taxon>
        <taxon>Pentapetalae</taxon>
        <taxon>rosids</taxon>
        <taxon>fabids</taxon>
        <taxon>Fabales</taxon>
        <taxon>Fabaceae</taxon>
        <taxon>Papilionoideae</taxon>
        <taxon>50 kb inversion clade</taxon>
        <taxon>NPAAA clade</taxon>
        <taxon>indigoferoid/millettioid clade</taxon>
        <taxon>Phaseoleae</taxon>
        <taxon>Glycine</taxon>
        <taxon>Glycine subgen. Soja</taxon>
    </lineage>
</organism>
<feature type="region of interest" description="Disordered" evidence="9">
    <location>
        <begin position="29"/>
        <end position="97"/>
    </location>
</feature>
<keyword evidence="8" id="KW-0067">ATP-binding</keyword>
<dbReference type="SUPFAM" id="SSF56112">
    <property type="entry name" value="Protein kinase-like (PK-like)"/>
    <property type="match status" value="1"/>
</dbReference>
<keyword evidence="12" id="KW-1185">Reference proteome</keyword>
<keyword evidence="3" id="KW-0597">Phosphoprotein</keyword>
<keyword evidence="5" id="KW-0547">Nucleotide-binding</keyword>
<comment type="similarity">
    <text evidence="1">Belongs to the protein kinase superfamily. CAMK Ser/Thr protein kinase family. CaMK subfamily.</text>
</comment>
<evidence type="ECO:0000313" key="12">
    <source>
        <dbReference type="Proteomes" id="UP000289340"/>
    </source>
</evidence>
<dbReference type="InterPro" id="IPR018247">
    <property type="entry name" value="EF_Hand_1_Ca_BS"/>
</dbReference>
<dbReference type="GO" id="GO:0005524">
    <property type="term" value="F:ATP binding"/>
    <property type="evidence" value="ECO:0007669"/>
    <property type="project" value="UniProtKB-KW"/>
</dbReference>
<dbReference type="Gene3D" id="1.10.238.10">
    <property type="entry name" value="EF-hand"/>
    <property type="match status" value="2"/>
</dbReference>
<dbReference type="PANTHER" id="PTHR24349">
    <property type="entry name" value="SERINE/THREONINE-PROTEIN KINASE"/>
    <property type="match status" value="1"/>
</dbReference>
<evidence type="ECO:0000256" key="9">
    <source>
        <dbReference type="SAM" id="MobiDB-lite"/>
    </source>
</evidence>
<dbReference type="SUPFAM" id="SSF47473">
    <property type="entry name" value="EF-hand"/>
    <property type="match status" value="1"/>
</dbReference>
<evidence type="ECO:0000259" key="10">
    <source>
        <dbReference type="PROSITE" id="PS50222"/>
    </source>
</evidence>
<comment type="caution">
    <text evidence="11">The sequence shown here is derived from an EMBL/GenBank/DDBJ whole genome shotgun (WGS) entry which is preliminary data.</text>
</comment>
<dbReference type="Pfam" id="PF13202">
    <property type="entry name" value="EF-hand_5"/>
    <property type="match status" value="1"/>
</dbReference>
<proteinExistence type="inferred from homology"/>
<dbReference type="InterPro" id="IPR050205">
    <property type="entry name" value="CDPK_Ser/Thr_kinases"/>
</dbReference>
<keyword evidence="6 11" id="KW-0418">Kinase</keyword>
<dbReference type="PROSITE" id="PS00018">
    <property type="entry name" value="EF_HAND_1"/>
    <property type="match status" value="1"/>
</dbReference>
<dbReference type="GO" id="GO:0005509">
    <property type="term" value="F:calcium ion binding"/>
    <property type="evidence" value="ECO:0007669"/>
    <property type="project" value="InterPro"/>
</dbReference>
<protein>
    <submittedName>
        <fullName evidence="11">Calcium-dependent protein kinase 16</fullName>
    </submittedName>
</protein>
<evidence type="ECO:0000256" key="5">
    <source>
        <dbReference type="ARBA" id="ARBA00022741"/>
    </source>
</evidence>
<evidence type="ECO:0000256" key="3">
    <source>
        <dbReference type="ARBA" id="ARBA00022553"/>
    </source>
</evidence>
<evidence type="ECO:0000256" key="4">
    <source>
        <dbReference type="ARBA" id="ARBA00022679"/>
    </source>
</evidence>
<dbReference type="GO" id="GO:0004674">
    <property type="term" value="F:protein serine/threonine kinase activity"/>
    <property type="evidence" value="ECO:0007669"/>
    <property type="project" value="UniProtKB-KW"/>
</dbReference>
<feature type="domain" description="EF-hand" evidence="10">
    <location>
        <begin position="189"/>
        <end position="224"/>
    </location>
</feature>
<dbReference type="Gene3D" id="1.10.510.10">
    <property type="entry name" value="Transferase(Phosphotransferase) domain 1"/>
    <property type="match status" value="1"/>
</dbReference>
<dbReference type="Proteomes" id="UP000289340">
    <property type="component" value="Chromosome 16"/>
</dbReference>
<evidence type="ECO:0000256" key="7">
    <source>
        <dbReference type="ARBA" id="ARBA00022837"/>
    </source>
</evidence>
<evidence type="ECO:0000256" key="6">
    <source>
        <dbReference type="ARBA" id="ARBA00022777"/>
    </source>
</evidence>
<dbReference type="AlphaFoldDB" id="A0A445GHY5"/>